<name>A0AAV7NL21_PLEWA</name>
<dbReference type="EMBL" id="JANPWB010000012">
    <property type="protein sequence ID" value="KAJ1115630.1"/>
    <property type="molecule type" value="Genomic_DNA"/>
</dbReference>
<sequence>MGAGRRPLLEIESGAANWFHAALELRKSHRAALRVPIWGTLAAWKPRDQEKEEVVNMDSQHFGNHRRE</sequence>
<evidence type="ECO:0000256" key="1">
    <source>
        <dbReference type="SAM" id="MobiDB-lite"/>
    </source>
</evidence>
<comment type="caution">
    <text evidence="2">The sequence shown here is derived from an EMBL/GenBank/DDBJ whole genome shotgun (WGS) entry which is preliminary data.</text>
</comment>
<feature type="region of interest" description="Disordered" evidence="1">
    <location>
        <begin position="49"/>
        <end position="68"/>
    </location>
</feature>
<keyword evidence="3" id="KW-1185">Reference proteome</keyword>
<organism evidence="2 3">
    <name type="scientific">Pleurodeles waltl</name>
    <name type="common">Iberian ribbed newt</name>
    <dbReference type="NCBI Taxonomy" id="8319"/>
    <lineage>
        <taxon>Eukaryota</taxon>
        <taxon>Metazoa</taxon>
        <taxon>Chordata</taxon>
        <taxon>Craniata</taxon>
        <taxon>Vertebrata</taxon>
        <taxon>Euteleostomi</taxon>
        <taxon>Amphibia</taxon>
        <taxon>Batrachia</taxon>
        <taxon>Caudata</taxon>
        <taxon>Salamandroidea</taxon>
        <taxon>Salamandridae</taxon>
        <taxon>Pleurodelinae</taxon>
        <taxon>Pleurodeles</taxon>
    </lineage>
</organism>
<gene>
    <name evidence="2" type="ORF">NDU88_003852</name>
</gene>
<reference evidence="2" key="1">
    <citation type="journal article" date="2022" name="bioRxiv">
        <title>Sequencing and chromosome-scale assembly of the giantPleurodeles waltlgenome.</title>
        <authorList>
            <person name="Brown T."/>
            <person name="Elewa A."/>
            <person name="Iarovenko S."/>
            <person name="Subramanian E."/>
            <person name="Araus A.J."/>
            <person name="Petzold A."/>
            <person name="Susuki M."/>
            <person name="Suzuki K.-i.T."/>
            <person name="Hayashi T."/>
            <person name="Toyoda A."/>
            <person name="Oliveira C."/>
            <person name="Osipova E."/>
            <person name="Leigh N.D."/>
            <person name="Simon A."/>
            <person name="Yun M.H."/>
        </authorList>
    </citation>
    <scope>NUCLEOTIDE SEQUENCE</scope>
    <source>
        <strain evidence="2">20211129_DDA</strain>
        <tissue evidence="2">Liver</tissue>
    </source>
</reference>
<proteinExistence type="predicted"/>
<evidence type="ECO:0000313" key="2">
    <source>
        <dbReference type="EMBL" id="KAJ1115630.1"/>
    </source>
</evidence>
<accession>A0AAV7NL21</accession>
<evidence type="ECO:0000313" key="3">
    <source>
        <dbReference type="Proteomes" id="UP001066276"/>
    </source>
</evidence>
<protein>
    <submittedName>
        <fullName evidence="2">Uncharacterized protein</fullName>
    </submittedName>
</protein>
<dbReference type="AlphaFoldDB" id="A0AAV7NL21"/>
<dbReference type="Proteomes" id="UP001066276">
    <property type="component" value="Chromosome 8"/>
</dbReference>